<dbReference type="EMBL" id="BPLR01001196">
    <property type="protein sequence ID" value="GIZ00709.1"/>
    <property type="molecule type" value="Genomic_DNA"/>
</dbReference>
<name>A0AAV4Y1J5_CAEEX</name>
<protein>
    <submittedName>
        <fullName evidence="3">Pogo transposable element with ZNF domain</fullName>
    </submittedName>
</protein>
<evidence type="ECO:0000259" key="2">
    <source>
        <dbReference type="Pfam" id="PF09607"/>
    </source>
</evidence>
<evidence type="ECO:0000313" key="3">
    <source>
        <dbReference type="EMBL" id="GIZ00709.1"/>
    </source>
</evidence>
<accession>A0AAV4Y1J5</accession>
<dbReference type="SUPFAM" id="SSF48295">
    <property type="entry name" value="TrpR-like"/>
    <property type="match status" value="1"/>
</dbReference>
<dbReference type="InterPro" id="IPR051839">
    <property type="entry name" value="RD_transcriptional_regulator"/>
</dbReference>
<dbReference type="InterPro" id="IPR010921">
    <property type="entry name" value="Trp_repressor/repl_initiator"/>
</dbReference>
<dbReference type="Pfam" id="PF09607">
    <property type="entry name" value="BrkDBD"/>
    <property type="match status" value="1"/>
</dbReference>
<reference evidence="3 4" key="1">
    <citation type="submission" date="2021-06" db="EMBL/GenBank/DDBJ databases">
        <title>Caerostris extrusa draft genome.</title>
        <authorList>
            <person name="Kono N."/>
            <person name="Arakawa K."/>
        </authorList>
    </citation>
    <scope>NUCLEOTIDE SEQUENCE [LARGE SCALE GENOMIC DNA]</scope>
</reference>
<comment type="caution">
    <text evidence="3">The sequence shown here is derived from an EMBL/GenBank/DDBJ whole genome shotgun (WGS) entry which is preliminary data.</text>
</comment>
<keyword evidence="4" id="KW-1185">Reference proteome</keyword>
<feature type="region of interest" description="Disordered" evidence="1">
    <location>
        <begin position="142"/>
        <end position="165"/>
    </location>
</feature>
<dbReference type="PANTHER" id="PTHR33215">
    <property type="entry name" value="PROTEIN DISTAL ANTENNA"/>
    <property type="match status" value="1"/>
</dbReference>
<dbReference type="Gene3D" id="1.10.10.60">
    <property type="entry name" value="Homeodomain-like"/>
    <property type="match status" value="1"/>
</dbReference>
<dbReference type="GO" id="GO:0043565">
    <property type="term" value="F:sequence-specific DNA binding"/>
    <property type="evidence" value="ECO:0007669"/>
    <property type="project" value="InterPro"/>
</dbReference>
<feature type="domain" description="Brinker DNA-binding" evidence="2">
    <location>
        <begin position="168"/>
        <end position="214"/>
    </location>
</feature>
<dbReference type="Proteomes" id="UP001054945">
    <property type="component" value="Unassembled WGS sequence"/>
</dbReference>
<dbReference type="InterPro" id="IPR018586">
    <property type="entry name" value="Brinker_DNA-bd"/>
</dbReference>
<dbReference type="AlphaFoldDB" id="A0AAV4Y1J5"/>
<evidence type="ECO:0000256" key="1">
    <source>
        <dbReference type="SAM" id="MobiDB-lite"/>
    </source>
</evidence>
<sequence length="350" mass="39868">MVQGLGAQALCLLPMAGFKNWVVKWKERGGMNRYRRRGCNPSSSSTTSITSGALDLQTTRNSEGSSLDALKQAYMTNAILSTMKPTEMDLKIMSQFPELLSVIQQNPSIINAAAQLQYKDSEIYNMCNSSLQAVMNLTKDANPENNNTSNHFPRSADKKPLLSAKKRRERYSPDFKLMVIEYAASHSYQETSRKFGVHHITVSEWCKDKDRIRKKVYCDNLQTLHTKILKSETAEQKFLSWIQDCNKQKIIIKPTDVQEKANEILNIIEKLKSRRIVGEKESRVNYPPAVKVEIAKVAERQSVNCAARCFRVARKRIREWVKCKDKLRWLAETGQVRERGGSMGGKRSTA</sequence>
<organism evidence="3 4">
    <name type="scientific">Caerostris extrusa</name>
    <name type="common">Bark spider</name>
    <name type="synonym">Caerostris bankana</name>
    <dbReference type="NCBI Taxonomy" id="172846"/>
    <lineage>
        <taxon>Eukaryota</taxon>
        <taxon>Metazoa</taxon>
        <taxon>Ecdysozoa</taxon>
        <taxon>Arthropoda</taxon>
        <taxon>Chelicerata</taxon>
        <taxon>Arachnida</taxon>
        <taxon>Araneae</taxon>
        <taxon>Araneomorphae</taxon>
        <taxon>Entelegynae</taxon>
        <taxon>Araneoidea</taxon>
        <taxon>Araneidae</taxon>
        <taxon>Caerostris</taxon>
    </lineage>
</organism>
<evidence type="ECO:0000313" key="4">
    <source>
        <dbReference type="Proteomes" id="UP001054945"/>
    </source>
</evidence>
<proteinExistence type="predicted"/>
<gene>
    <name evidence="3" type="primary">POGZ</name>
    <name evidence="3" type="ORF">CEXT_118281</name>
</gene>
<feature type="compositionally biased region" description="Polar residues" evidence="1">
    <location>
        <begin position="143"/>
        <end position="152"/>
    </location>
</feature>
<dbReference type="PANTHER" id="PTHR33215:SF13">
    <property type="entry name" value="PROTEIN DISTAL ANTENNA"/>
    <property type="match status" value="1"/>
</dbReference>